<proteinExistence type="predicted"/>
<evidence type="ECO:0000313" key="2">
    <source>
        <dbReference type="Proteomes" id="UP000000374"/>
    </source>
</evidence>
<dbReference type="EMBL" id="CP000542">
    <property type="protein sequence ID" value="ABM58233.1"/>
    <property type="molecule type" value="Genomic_DNA"/>
</dbReference>
<keyword evidence="2" id="KW-1185">Reference proteome</keyword>
<dbReference type="AlphaFoldDB" id="A1WKS6"/>
<dbReference type="KEGG" id="vei:Veis_2488"/>
<evidence type="ECO:0000313" key="1">
    <source>
        <dbReference type="EMBL" id="ABM58233.1"/>
    </source>
</evidence>
<gene>
    <name evidence="1" type="ordered locus">Veis_2488</name>
</gene>
<reference evidence="2" key="1">
    <citation type="submission" date="2006-12" db="EMBL/GenBank/DDBJ databases">
        <title>Complete sequence of chromosome 1 of Verminephrobacter eiseniae EF01-2.</title>
        <authorList>
            <person name="Copeland A."/>
            <person name="Lucas S."/>
            <person name="Lapidus A."/>
            <person name="Barry K."/>
            <person name="Detter J.C."/>
            <person name="Glavina del Rio T."/>
            <person name="Dalin E."/>
            <person name="Tice H."/>
            <person name="Pitluck S."/>
            <person name="Chertkov O."/>
            <person name="Brettin T."/>
            <person name="Bruce D."/>
            <person name="Han C."/>
            <person name="Tapia R."/>
            <person name="Gilna P."/>
            <person name="Schmutz J."/>
            <person name="Larimer F."/>
            <person name="Land M."/>
            <person name="Hauser L."/>
            <person name="Kyrpides N."/>
            <person name="Kim E."/>
            <person name="Stahl D."/>
            <person name="Richardson P."/>
        </authorList>
    </citation>
    <scope>NUCLEOTIDE SEQUENCE [LARGE SCALE GENOMIC DNA]</scope>
    <source>
        <strain evidence="2">EF01-2</strain>
    </source>
</reference>
<organism evidence="1 2">
    <name type="scientific">Verminephrobacter eiseniae (strain EF01-2)</name>
    <dbReference type="NCBI Taxonomy" id="391735"/>
    <lineage>
        <taxon>Bacteria</taxon>
        <taxon>Pseudomonadati</taxon>
        <taxon>Pseudomonadota</taxon>
        <taxon>Betaproteobacteria</taxon>
        <taxon>Burkholderiales</taxon>
        <taxon>Comamonadaceae</taxon>
        <taxon>Verminephrobacter</taxon>
    </lineage>
</organism>
<dbReference type="Proteomes" id="UP000000374">
    <property type="component" value="Chromosome"/>
</dbReference>
<name>A1WKS6_VEREI</name>
<accession>A1WKS6</accession>
<protein>
    <submittedName>
        <fullName evidence="1">Uncharacterized protein</fullName>
    </submittedName>
</protein>
<sequence length="113" mass="13350">MFSQPFAHLAQCQIRSVFNPFPQHRLHWSKARFPMPANLETMSNTFFKTRLDLVHPYSTDFKTLGNIGRTISLFYRLQHPISQILRIRLHCILLQKKDAASYHELFGFKSKML</sequence>
<dbReference type="HOGENOM" id="CLU_171173_0_0_4"/>